<sequence length="76" mass="8110">MRPLGVCKAKSIGIKKQPLKAVFHITDETQFPFVGAGLLAKASCQATSILTVPPPSRASPLPQGIFGVFRSVYSPR</sequence>
<dbReference type="AlphaFoldDB" id="A0A2S8HJI2"/>
<name>A0A2S8HJI2_9PSED</name>
<comment type="caution">
    <text evidence="1">The sequence shown here is derived from an EMBL/GenBank/DDBJ whole genome shotgun (WGS) entry which is preliminary data.</text>
</comment>
<evidence type="ECO:0000313" key="2">
    <source>
        <dbReference type="Proteomes" id="UP000239687"/>
    </source>
</evidence>
<dbReference type="EMBL" id="PUIN01000010">
    <property type="protein sequence ID" value="PQP02663.1"/>
    <property type="molecule type" value="Genomic_DNA"/>
</dbReference>
<organism evidence="1 2">
    <name type="scientific">Pseudomonas frederiksbergensis</name>
    <dbReference type="NCBI Taxonomy" id="104087"/>
    <lineage>
        <taxon>Bacteria</taxon>
        <taxon>Pseudomonadati</taxon>
        <taxon>Pseudomonadota</taxon>
        <taxon>Gammaproteobacteria</taxon>
        <taxon>Pseudomonadales</taxon>
        <taxon>Pseudomonadaceae</taxon>
        <taxon>Pseudomonas</taxon>
    </lineage>
</organism>
<evidence type="ECO:0000313" key="1">
    <source>
        <dbReference type="EMBL" id="PQP02663.1"/>
    </source>
</evidence>
<protein>
    <submittedName>
        <fullName evidence="1">Uncharacterized protein</fullName>
    </submittedName>
</protein>
<proteinExistence type="predicted"/>
<accession>A0A2S8HJI2</accession>
<dbReference type="Proteomes" id="UP000239687">
    <property type="component" value="Unassembled WGS sequence"/>
</dbReference>
<reference evidence="1 2" key="1">
    <citation type="submission" date="2018-02" db="EMBL/GenBank/DDBJ databases">
        <title>Draft genome sequencing of Pseudomonas frederiksbergensis 11-D3.</title>
        <authorList>
            <person name="Zheng B.-X."/>
        </authorList>
    </citation>
    <scope>NUCLEOTIDE SEQUENCE [LARGE SCALE GENOMIC DNA]</scope>
    <source>
        <strain evidence="1 2">11-D3</strain>
    </source>
</reference>
<gene>
    <name evidence="1" type="ORF">C5612_18940</name>
</gene>